<proteinExistence type="predicted"/>
<evidence type="ECO:0000313" key="2">
    <source>
        <dbReference type="Proteomes" id="UP001597502"/>
    </source>
</evidence>
<gene>
    <name evidence="1" type="ORF">ACFSUO_13460</name>
</gene>
<dbReference type="PANTHER" id="PTHR35788:SF1">
    <property type="entry name" value="EXPORTED PROTEIN"/>
    <property type="match status" value="1"/>
</dbReference>
<dbReference type="InterPro" id="IPR007391">
    <property type="entry name" value="Vancomycin_resist_VanW"/>
</dbReference>
<dbReference type="Pfam" id="PF04294">
    <property type="entry name" value="VanW"/>
    <property type="match status" value="1"/>
</dbReference>
<organism evidence="1 2">
    <name type="scientific">Lentibacillus juripiscarius</name>
    <dbReference type="NCBI Taxonomy" id="257446"/>
    <lineage>
        <taxon>Bacteria</taxon>
        <taxon>Bacillati</taxon>
        <taxon>Bacillota</taxon>
        <taxon>Bacilli</taxon>
        <taxon>Bacillales</taxon>
        <taxon>Bacillaceae</taxon>
        <taxon>Lentibacillus</taxon>
    </lineage>
</organism>
<dbReference type="InterPro" id="IPR052913">
    <property type="entry name" value="Glycopeptide_resist_protein"/>
</dbReference>
<name>A0ABW5V955_9BACI</name>
<accession>A0ABW5V955</accession>
<sequence>MLTVFLSFLLASAPLSVMDDGETVDKLMKEDFELSYVDRLLIDDVKLKLQMDVLNEKIYQEPVNAKLDDDGDIISEKPGTALDRVKFRKLFRDYFYDGSPTQLTLPEQRVYPRVDSELLAQISEKTIGSYQTSFSPNNEERTRNIELAAEAIDNHVVFPGESFSFNETVGERTKEKGYQRAPVIIEGELAEDIGGGICQVSSTLYNAVDIDGMEIVERYSHSRSVPYVPSGRDATVSWHGPDFVFKNTYKRPILIRAWAENGMMTIQILSSEPS</sequence>
<protein>
    <submittedName>
        <fullName evidence="1">VanW family protein</fullName>
    </submittedName>
</protein>
<dbReference type="EMBL" id="JBHUNA010000033">
    <property type="protein sequence ID" value="MFD2761960.1"/>
    <property type="molecule type" value="Genomic_DNA"/>
</dbReference>
<dbReference type="Proteomes" id="UP001597502">
    <property type="component" value="Unassembled WGS sequence"/>
</dbReference>
<comment type="caution">
    <text evidence="1">The sequence shown here is derived from an EMBL/GenBank/DDBJ whole genome shotgun (WGS) entry which is preliminary data.</text>
</comment>
<evidence type="ECO:0000313" key="1">
    <source>
        <dbReference type="EMBL" id="MFD2761960.1"/>
    </source>
</evidence>
<dbReference type="RefSeq" id="WP_382394988.1">
    <property type="nucleotide sequence ID" value="NZ_JBHUNA010000033.1"/>
</dbReference>
<keyword evidence="2" id="KW-1185">Reference proteome</keyword>
<reference evidence="2" key="1">
    <citation type="journal article" date="2019" name="Int. J. Syst. Evol. Microbiol.">
        <title>The Global Catalogue of Microorganisms (GCM) 10K type strain sequencing project: providing services to taxonomists for standard genome sequencing and annotation.</title>
        <authorList>
            <consortium name="The Broad Institute Genomics Platform"/>
            <consortium name="The Broad Institute Genome Sequencing Center for Infectious Disease"/>
            <person name="Wu L."/>
            <person name="Ma J."/>
        </authorList>
    </citation>
    <scope>NUCLEOTIDE SEQUENCE [LARGE SCALE GENOMIC DNA]</scope>
    <source>
        <strain evidence="2">TISTR 1535</strain>
    </source>
</reference>
<dbReference type="PANTHER" id="PTHR35788">
    <property type="entry name" value="EXPORTED PROTEIN-RELATED"/>
    <property type="match status" value="1"/>
</dbReference>